<keyword evidence="3" id="KW-0813">Transport</keyword>
<keyword evidence="8 9" id="KW-0472">Membrane</keyword>
<evidence type="ECO:0000256" key="1">
    <source>
        <dbReference type="ARBA" id="ARBA00004651"/>
    </source>
</evidence>
<dbReference type="EMBL" id="JBEHZE010000001">
    <property type="protein sequence ID" value="MEX6633840.1"/>
    <property type="molecule type" value="Genomic_DNA"/>
</dbReference>
<evidence type="ECO:0000313" key="11">
    <source>
        <dbReference type="Proteomes" id="UP001560685"/>
    </source>
</evidence>
<protein>
    <submittedName>
        <fullName evidence="10">Potassium transporter TrkG</fullName>
    </submittedName>
</protein>
<accession>A0ABV3Z4V5</accession>
<dbReference type="PANTHER" id="PTHR32024">
    <property type="entry name" value="TRK SYSTEM POTASSIUM UPTAKE PROTEIN TRKG-RELATED"/>
    <property type="match status" value="1"/>
</dbReference>
<comment type="subcellular location">
    <subcellularLocation>
        <location evidence="1">Cell membrane</location>
        <topology evidence="1">Multi-pass membrane protein</topology>
    </subcellularLocation>
</comment>
<evidence type="ECO:0000256" key="8">
    <source>
        <dbReference type="ARBA" id="ARBA00023136"/>
    </source>
</evidence>
<feature type="transmembrane region" description="Helical" evidence="9">
    <location>
        <begin position="68"/>
        <end position="90"/>
    </location>
</feature>
<evidence type="ECO:0000256" key="3">
    <source>
        <dbReference type="ARBA" id="ARBA00022448"/>
    </source>
</evidence>
<feature type="transmembrane region" description="Helical" evidence="9">
    <location>
        <begin position="12"/>
        <end position="30"/>
    </location>
</feature>
<reference evidence="10 11" key="1">
    <citation type="submission" date="2024-05" db="EMBL/GenBank/DDBJ databases">
        <title>Three bacterial strains, DH-69, EH-24, and ECK-19 isolated from coastal sediments.</title>
        <authorList>
            <person name="Ye Y.-Q."/>
            <person name="Du Z.-J."/>
        </authorList>
    </citation>
    <scope>NUCLEOTIDE SEQUENCE [LARGE SCALE GENOMIC DNA]</scope>
    <source>
        <strain evidence="10 11">ECK-19</strain>
    </source>
</reference>
<feature type="transmembrane region" description="Helical" evidence="9">
    <location>
        <begin position="233"/>
        <end position="255"/>
    </location>
</feature>
<comment type="similarity">
    <text evidence="2">Belongs to the TrkH potassium transport family.</text>
</comment>
<keyword evidence="6 9" id="KW-1133">Transmembrane helix</keyword>
<keyword evidence="5 9" id="KW-0812">Transmembrane</keyword>
<keyword evidence="4" id="KW-1003">Cell membrane</keyword>
<name>A0ABV3Z4V5_9PROT</name>
<evidence type="ECO:0000256" key="6">
    <source>
        <dbReference type="ARBA" id="ARBA00022989"/>
    </source>
</evidence>
<evidence type="ECO:0000256" key="2">
    <source>
        <dbReference type="ARBA" id="ARBA00009137"/>
    </source>
</evidence>
<keyword evidence="7" id="KW-0406">Ion transport</keyword>
<dbReference type="RefSeq" id="WP_369313842.1">
    <property type="nucleotide sequence ID" value="NZ_JBEHZE010000001.1"/>
</dbReference>
<organism evidence="10 11">
    <name type="scientific">Hyphococcus lacteus</name>
    <dbReference type="NCBI Taxonomy" id="3143536"/>
    <lineage>
        <taxon>Bacteria</taxon>
        <taxon>Pseudomonadati</taxon>
        <taxon>Pseudomonadota</taxon>
        <taxon>Alphaproteobacteria</taxon>
        <taxon>Parvularculales</taxon>
        <taxon>Parvularculaceae</taxon>
        <taxon>Hyphococcus</taxon>
    </lineage>
</organism>
<feature type="transmembrane region" description="Helical" evidence="9">
    <location>
        <begin position="133"/>
        <end position="155"/>
    </location>
</feature>
<sequence>MALGNILRSFAIMLLVIAVAMIAPMLLSLAEHQAATGAYVFGAVAAVLCGGGAFAASLGKRAPTSFRGALIIVLLWWAVIPVFAAIPFMGEGLSFSDAYFESVSALTTTGAWLSNEAAFASHARALWRAELEWLGGLASLAIAAAIFIRPAFIGIDTLLPPFSRGDRGSHLRPLRNAVVSFVGVYTVLTLAAFSLIAFAGAPTLEALIMAMTTVSSGGFIPNAAGLSAYPTPVLLPIFVFTLLGGVNFILIARVMKGKRERLQDIETGAYFLIVLWAAMLFWVTAGAGDLKLMVPQLFNAASLVTTNGYLIGEAPPLLVALVTAIIGGAAISTAGGFKVLRWLVIMRRAKEELRRLIDPSAVFGARRVANELGVWMHFLVFTFTLSGLLLAVTLAGHNFELAAAAATAALSNAGPLIGLASGGAEGYAVFQSPLRWLLLAGMILGRLEAAVALALINRAFWRW</sequence>
<gene>
    <name evidence="10" type="ORF">ABFZ84_09805</name>
</gene>
<feature type="transmembrane region" description="Helical" evidence="9">
    <location>
        <begin position="36"/>
        <end position="56"/>
    </location>
</feature>
<evidence type="ECO:0000256" key="4">
    <source>
        <dbReference type="ARBA" id="ARBA00022475"/>
    </source>
</evidence>
<dbReference type="PANTHER" id="PTHR32024:SF2">
    <property type="entry name" value="TRK SYSTEM POTASSIUM UPTAKE PROTEIN TRKG-RELATED"/>
    <property type="match status" value="1"/>
</dbReference>
<dbReference type="InterPro" id="IPR003445">
    <property type="entry name" value="Cat_transpt"/>
</dbReference>
<dbReference type="Pfam" id="PF02386">
    <property type="entry name" value="TrkH"/>
    <property type="match status" value="2"/>
</dbReference>
<evidence type="ECO:0000313" key="10">
    <source>
        <dbReference type="EMBL" id="MEX6633840.1"/>
    </source>
</evidence>
<feature type="transmembrane region" description="Helical" evidence="9">
    <location>
        <begin position="317"/>
        <end position="340"/>
    </location>
</feature>
<keyword evidence="11" id="KW-1185">Reference proteome</keyword>
<proteinExistence type="inferred from homology"/>
<evidence type="ECO:0000256" key="7">
    <source>
        <dbReference type="ARBA" id="ARBA00023065"/>
    </source>
</evidence>
<evidence type="ECO:0000256" key="5">
    <source>
        <dbReference type="ARBA" id="ARBA00022692"/>
    </source>
</evidence>
<comment type="caution">
    <text evidence="10">The sequence shown here is derived from an EMBL/GenBank/DDBJ whole genome shotgun (WGS) entry which is preliminary data.</text>
</comment>
<dbReference type="Proteomes" id="UP001560685">
    <property type="component" value="Unassembled WGS sequence"/>
</dbReference>
<feature type="transmembrane region" description="Helical" evidence="9">
    <location>
        <begin position="374"/>
        <end position="395"/>
    </location>
</feature>
<evidence type="ECO:0000256" key="9">
    <source>
        <dbReference type="SAM" id="Phobius"/>
    </source>
</evidence>
<feature type="transmembrane region" description="Helical" evidence="9">
    <location>
        <begin position="436"/>
        <end position="456"/>
    </location>
</feature>
<feature type="transmembrane region" description="Helical" evidence="9">
    <location>
        <begin position="267"/>
        <end position="285"/>
    </location>
</feature>
<feature type="transmembrane region" description="Helical" evidence="9">
    <location>
        <begin position="176"/>
        <end position="201"/>
    </location>
</feature>